<dbReference type="PANTHER" id="PTHR43763:SF6">
    <property type="entry name" value="XAA-PRO AMINOPEPTIDASE 1"/>
    <property type="match status" value="1"/>
</dbReference>
<reference evidence="8" key="1">
    <citation type="submission" date="2017-06" db="EMBL/GenBank/DDBJ databases">
        <authorList>
            <person name="Varghese N."/>
            <person name="Submissions S."/>
        </authorList>
    </citation>
    <scope>NUCLEOTIDE SEQUENCE [LARGE SCALE GENOMIC DNA]</scope>
    <source>
        <strain evidence="8">ANC 5114</strain>
    </source>
</reference>
<evidence type="ECO:0000256" key="1">
    <source>
        <dbReference type="ARBA" id="ARBA00008766"/>
    </source>
</evidence>
<evidence type="ECO:0000259" key="5">
    <source>
        <dbReference type="Pfam" id="PF01321"/>
    </source>
</evidence>
<feature type="domain" description="Peptidase M24 C-terminal" evidence="6">
    <location>
        <begin position="542"/>
        <end position="602"/>
    </location>
</feature>
<dbReference type="GO" id="GO:0005737">
    <property type="term" value="C:cytoplasm"/>
    <property type="evidence" value="ECO:0007669"/>
    <property type="project" value="UniProtKB-ARBA"/>
</dbReference>
<dbReference type="RefSeq" id="WP_088823510.1">
    <property type="nucleotide sequence ID" value="NZ_FZLN01000002.1"/>
</dbReference>
<dbReference type="SUPFAM" id="SSF55920">
    <property type="entry name" value="Creatinase/aminopeptidase"/>
    <property type="match status" value="1"/>
</dbReference>
<dbReference type="InterPro" id="IPR032416">
    <property type="entry name" value="Peptidase_M24_C"/>
</dbReference>
<dbReference type="Pfam" id="PF00557">
    <property type="entry name" value="Peptidase_M24"/>
    <property type="match status" value="1"/>
</dbReference>
<dbReference type="OrthoDB" id="9806388at2"/>
<protein>
    <submittedName>
        <fullName evidence="7">Xaa-Pro aminopeptidase</fullName>
    </submittedName>
</protein>
<feature type="domain" description="Creatinase N-terminal" evidence="5">
    <location>
        <begin position="11"/>
        <end position="136"/>
    </location>
</feature>
<feature type="domain" description="Peptidase M24" evidence="4">
    <location>
        <begin position="314"/>
        <end position="529"/>
    </location>
</feature>
<keyword evidence="8" id="KW-1185">Reference proteome</keyword>
<accession>A0A217EG34</accession>
<evidence type="ECO:0000259" key="4">
    <source>
        <dbReference type="Pfam" id="PF00557"/>
    </source>
</evidence>
<dbReference type="InterPro" id="IPR033740">
    <property type="entry name" value="Pept_M24B"/>
</dbReference>
<dbReference type="Proteomes" id="UP000243463">
    <property type="component" value="Unassembled WGS sequence"/>
</dbReference>
<comment type="similarity">
    <text evidence="1">Belongs to the peptidase M24B family.</text>
</comment>
<evidence type="ECO:0000313" key="8">
    <source>
        <dbReference type="Proteomes" id="UP000243463"/>
    </source>
</evidence>
<dbReference type="AlphaFoldDB" id="A0A217EG34"/>
<dbReference type="Pfam" id="PF16188">
    <property type="entry name" value="Peptidase_M24_C"/>
    <property type="match status" value="1"/>
</dbReference>
<evidence type="ECO:0000259" key="6">
    <source>
        <dbReference type="Pfam" id="PF16188"/>
    </source>
</evidence>
<dbReference type="InterPro" id="IPR000994">
    <property type="entry name" value="Pept_M24"/>
</dbReference>
<dbReference type="GO" id="GO:0070006">
    <property type="term" value="F:metalloaminopeptidase activity"/>
    <property type="evidence" value="ECO:0007669"/>
    <property type="project" value="InterPro"/>
</dbReference>
<dbReference type="PANTHER" id="PTHR43763">
    <property type="entry name" value="XAA-PRO AMINOPEPTIDASE 1"/>
    <property type="match status" value="1"/>
</dbReference>
<evidence type="ECO:0000256" key="3">
    <source>
        <dbReference type="ARBA" id="ARBA00022801"/>
    </source>
</evidence>
<keyword evidence="2" id="KW-0479">Metal-binding</keyword>
<dbReference type="Pfam" id="PF16189">
    <property type="entry name" value="Creatinase_N_2"/>
    <property type="match status" value="1"/>
</dbReference>
<dbReference type="FunFam" id="3.90.230.10:FF:000009">
    <property type="entry name" value="xaa-Pro aminopeptidase 2"/>
    <property type="match status" value="1"/>
</dbReference>
<dbReference type="Pfam" id="PF01321">
    <property type="entry name" value="Creatinase_N"/>
    <property type="match status" value="1"/>
</dbReference>
<dbReference type="InterPro" id="IPR036005">
    <property type="entry name" value="Creatinase/aminopeptidase-like"/>
</dbReference>
<organism evidence="7 8">
    <name type="scientific">Acinetobacter apis</name>
    <dbReference type="NCBI Taxonomy" id="1229165"/>
    <lineage>
        <taxon>Bacteria</taxon>
        <taxon>Pseudomonadati</taxon>
        <taxon>Pseudomonadota</taxon>
        <taxon>Gammaproteobacteria</taxon>
        <taxon>Moraxellales</taxon>
        <taxon>Moraxellaceae</taxon>
        <taxon>Acinetobacter</taxon>
    </lineage>
</organism>
<dbReference type="InterPro" id="IPR050422">
    <property type="entry name" value="X-Pro_aminopeptidase_P"/>
</dbReference>
<dbReference type="EMBL" id="FZLN01000002">
    <property type="protein sequence ID" value="SNQ29461.1"/>
    <property type="molecule type" value="Genomic_DNA"/>
</dbReference>
<sequence length="602" mass="67718">MTQVRSTNEKIKQLREQMTSHHIAAYIVPSADPHLSEYLPEHWQAREWLSGFTGSAGTLVVTEEEAGLWVDARYWIQAEKELQGTDIAVKKLTSEPESNYISWLTHKLNSNDIVSIDGRALSLSQFNSLSTALREYDIALHTIKDLITPIWSDRPPLPNAPIYAMEDGLNALSRKDKITKVSGYLNEHGIDGHFISSLDDIAWILNFRGQDVDYNPVFLAHLYIANDKTTTIFIDDEKITAEVRELLDQERIEIRPYEDTGRFLAQLEISRILIDPARVTIYHGHAIADNVEIVEEINPSTLFKARKEPSEIDHIRNAMKKDGIALSHFFAWLEKALANHEAISELTIDEKITQFRAQQDGFNGPSFPTIAGFNANGALPHYRATENDYADIQGNGLLLIDSGGQYNDGTTDITRVVPVGDVTEEQKFDYTLVLKSHIALAEAAFPEGIAAPLLDPIARQPLWQHQLDYRHGTGHGVGFALNVHEGPQSITHYAPISANVGMYEGMVTSNEPGLYREEEWGIRIENLVVNVYAGGDEYSYGKFLKFENLTLCPIDTRCILVDLLDASERKWLNAYHAQVRTALEDELEGDAKAWLIQRTEAI</sequence>
<keyword evidence="7" id="KW-0031">Aminopeptidase</keyword>
<evidence type="ECO:0000256" key="2">
    <source>
        <dbReference type="ARBA" id="ARBA00022723"/>
    </source>
</evidence>
<dbReference type="CDD" id="cd01085">
    <property type="entry name" value="APP"/>
    <property type="match status" value="1"/>
</dbReference>
<dbReference type="Gene3D" id="3.40.350.10">
    <property type="entry name" value="Creatinase/prolidase N-terminal domain"/>
    <property type="match status" value="2"/>
</dbReference>
<dbReference type="InterPro" id="IPR029149">
    <property type="entry name" value="Creatin/AminoP/Spt16_N"/>
</dbReference>
<keyword evidence="7" id="KW-0645">Protease</keyword>
<name>A0A217EG34_9GAMM</name>
<gene>
    <name evidence="7" type="ORF">SAMN05444584_1415</name>
</gene>
<dbReference type="InterPro" id="IPR000587">
    <property type="entry name" value="Creatinase_N"/>
</dbReference>
<dbReference type="Gene3D" id="3.90.230.10">
    <property type="entry name" value="Creatinase/methionine aminopeptidase superfamily"/>
    <property type="match status" value="1"/>
</dbReference>
<keyword evidence="3" id="KW-0378">Hydrolase</keyword>
<dbReference type="GO" id="GO:0046872">
    <property type="term" value="F:metal ion binding"/>
    <property type="evidence" value="ECO:0007669"/>
    <property type="project" value="UniProtKB-KW"/>
</dbReference>
<evidence type="ECO:0000313" key="7">
    <source>
        <dbReference type="EMBL" id="SNQ29461.1"/>
    </source>
</evidence>
<proteinExistence type="inferred from homology"/>
<dbReference type="SUPFAM" id="SSF53092">
    <property type="entry name" value="Creatinase/prolidase N-terminal domain"/>
    <property type="match status" value="2"/>
</dbReference>